<dbReference type="Gene3D" id="3.80.10.10">
    <property type="entry name" value="Ribonuclease Inhibitor"/>
    <property type="match status" value="3"/>
</dbReference>
<organism evidence="2 3">
    <name type="scientific">Segatella copri</name>
    <dbReference type="NCBI Taxonomy" id="165179"/>
    <lineage>
        <taxon>Bacteria</taxon>
        <taxon>Pseudomonadati</taxon>
        <taxon>Bacteroidota</taxon>
        <taxon>Bacteroidia</taxon>
        <taxon>Bacteroidales</taxon>
        <taxon>Prevotellaceae</taxon>
        <taxon>Segatella</taxon>
    </lineage>
</organism>
<dbReference type="Pfam" id="PF00069">
    <property type="entry name" value="Pkinase"/>
    <property type="match status" value="1"/>
</dbReference>
<comment type="caution">
    <text evidence="2">The sequence shown here is derived from an EMBL/GenBank/DDBJ whole genome shotgun (WGS) entry which is preliminary data.</text>
</comment>
<dbReference type="SMART" id="SM00220">
    <property type="entry name" value="S_TKc"/>
    <property type="match status" value="1"/>
</dbReference>
<dbReference type="PROSITE" id="PS50011">
    <property type="entry name" value="PROTEIN_KINASE_DOM"/>
    <property type="match status" value="1"/>
</dbReference>
<evidence type="ECO:0000313" key="2">
    <source>
        <dbReference type="EMBL" id="MST78843.1"/>
    </source>
</evidence>
<gene>
    <name evidence="2" type="ORF">FYJ72_14590</name>
</gene>
<dbReference type="Gene3D" id="3.40.50.12480">
    <property type="match status" value="1"/>
</dbReference>
<dbReference type="InterPro" id="IPR026906">
    <property type="entry name" value="LRR_5"/>
</dbReference>
<evidence type="ECO:0000259" key="1">
    <source>
        <dbReference type="PROSITE" id="PS50011"/>
    </source>
</evidence>
<proteinExistence type="predicted"/>
<evidence type="ECO:0000313" key="3">
    <source>
        <dbReference type="Proteomes" id="UP000450161"/>
    </source>
</evidence>
<sequence>MQYPLISEYVKAIQDAGDNLDKLSYLTPVQDDHGEPYRSSGAFAVVFKMQDKSTGKYYALKCFTEEQEGRADAYRQIADELDLLDSPYITSVKYMEKELFVDSQCEEDEFPVLLMDWVDGETMEAYIAANYRNQSAMLMLSYRFGKMAAWLRTQSFSHGDIKPDNIIVRPDGSLTLVDYDGMFVTSMKGSQSPTIGTRDFSHPLRTVDDFDETIDDFSLASIALSLKAISMKSTLLDIYGASDRLLFSENDYRNPSNSKVISALQELMCDKDFCTLYSLFMLALARKELSACSFRLFIGEKPNISPVINEDLSTKRTEEELKEAFVDEWGVKYSKDGRKLLKASRELGGVYSVKEGTRIICDRAFSSCCSLSEIVIPSSVTSIGDSAFDTCSYLSEIVIPSSVTSIGERAFSSCTSLKYISIPKSVIGLNGNPFANWNGKLKCLSPNFVYEDDILFNKDKSRIISFRNQNIETYVIPSSVTSIDDWAFYGCYSLSEIVISSSVTSIGDSAFSWCLSLSEIVIPSSVTSIGKGAFSSCSHLSEIVIPSSVTSIGDWAFSYCFSLKYISIPKSVISLNGNPFAEWNGKLECLSPNFVYEDDILFNKDKSRIISFRNQNIESYVIPSSVTSIGDSAFSCCRSLSEIVIPSSVTSIGDGAFYGCNSLSEIVIPSSVTSIGDGAFYGCNSLSEIVIPSSVTSIGDSAFSSCDSLSEIVIPSSVTSIGDSAFSSCDSLSEIVIPSSVTSIGDSA</sequence>
<dbReference type="Pfam" id="PF13306">
    <property type="entry name" value="LRR_5"/>
    <property type="match status" value="3"/>
</dbReference>
<dbReference type="InterPro" id="IPR008271">
    <property type="entry name" value="Ser/Thr_kinase_AS"/>
</dbReference>
<dbReference type="GO" id="GO:0005524">
    <property type="term" value="F:ATP binding"/>
    <property type="evidence" value="ECO:0007669"/>
    <property type="project" value="InterPro"/>
</dbReference>
<dbReference type="InterPro" id="IPR032675">
    <property type="entry name" value="LRR_dom_sf"/>
</dbReference>
<dbReference type="PANTHER" id="PTHR45661:SF3">
    <property type="entry name" value="IG-LIKE DOMAIN-CONTAINING PROTEIN"/>
    <property type="match status" value="1"/>
</dbReference>
<dbReference type="InterPro" id="IPR000719">
    <property type="entry name" value="Prot_kinase_dom"/>
</dbReference>
<dbReference type="InterPro" id="IPR011009">
    <property type="entry name" value="Kinase-like_dom_sf"/>
</dbReference>
<dbReference type="AlphaFoldDB" id="A0A6I2U243"/>
<dbReference type="RefSeq" id="WP_154483434.1">
    <property type="nucleotide sequence ID" value="NZ_VUNF01000057.1"/>
</dbReference>
<dbReference type="GO" id="GO:0004672">
    <property type="term" value="F:protein kinase activity"/>
    <property type="evidence" value="ECO:0007669"/>
    <property type="project" value="InterPro"/>
</dbReference>
<reference evidence="2 3" key="1">
    <citation type="submission" date="2019-08" db="EMBL/GenBank/DDBJ databases">
        <title>In-depth cultivation of the pig gut microbiome towards novel bacterial diversity and tailored functional studies.</title>
        <authorList>
            <person name="Wylensek D."/>
            <person name="Hitch T.C.A."/>
            <person name="Clavel T."/>
        </authorList>
    </citation>
    <scope>NUCLEOTIDE SEQUENCE [LARGE SCALE GENOMIC DNA]</scope>
    <source>
        <strain evidence="2 3">LKV-178-WT-2C</strain>
    </source>
</reference>
<feature type="non-terminal residue" evidence="2">
    <location>
        <position position="748"/>
    </location>
</feature>
<feature type="domain" description="Protein kinase" evidence="1">
    <location>
        <begin position="32"/>
        <end position="326"/>
    </location>
</feature>
<dbReference type="InterPro" id="IPR053139">
    <property type="entry name" value="Surface_bspA-like"/>
</dbReference>
<name>A0A6I2U243_9BACT</name>
<dbReference type="PROSITE" id="PS00108">
    <property type="entry name" value="PROTEIN_KINASE_ST"/>
    <property type="match status" value="1"/>
</dbReference>
<dbReference type="SUPFAM" id="SSF52058">
    <property type="entry name" value="L domain-like"/>
    <property type="match status" value="2"/>
</dbReference>
<accession>A0A6I2U243</accession>
<dbReference type="Proteomes" id="UP000450161">
    <property type="component" value="Unassembled WGS sequence"/>
</dbReference>
<dbReference type="PANTHER" id="PTHR45661">
    <property type="entry name" value="SURFACE ANTIGEN"/>
    <property type="match status" value="1"/>
</dbReference>
<dbReference type="EMBL" id="VUNF01000057">
    <property type="protein sequence ID" value="MST78843.1"/>
    <property type="molecule type" value="Genomic_DNA"/>
</dbReference>
<protein>
    <submittedName>
        <fullName evidence="2">Leucine-rich repeat protein</fullName>
    </submittedName>
</protein>
<dbReference type="Gene3D" id="1.10.510.10">
    <property type="entry name" value="Transferase(Phosphotransferase) domain 1"/>
    <property type="match status" value="1"/>
</dbReference>
<dbReference type="SUPFAM" id="SSF56112">
    <property type="entry name" value="Protein kinase-like (PK-like)"/>
    <property type="match status" value="1"/>
</dbReference>